<evidence type="ECO:0000313" key="2">
    <source>
        <dbReference type="EMBL" id="ESQ34406.1"/>
    </source>
</evidence>
<feature type="transmembrane region" description="Helical" evidence="1">
    <location>
        <begin position="286"/>
        <end position="305"/>
    </location>
</feature>
<dbReference type="PANTHER" id="PTHR36714">
    <property type="entry name" value="T23E23.1"/>
    <property type="match status" value="1"/>
</dbReference>
<dbReference type="AlphaFoldDB" id="V4MRK9"/>
<proteinExistence type="predicted"/>
<sequence>MEMKMDEKLSVIELLKRATKLLFGNINLAFFLLLCSLPLFCFLILFELSFQTTVSFTSQFLSKQLVFEKDLSENDLILQTTVSLTSQLVSQQHIFWEDLSENDLIPWLIHTSLLYFFSYAFLDLLTTTMIVASSSIVYTSEEEPMGLLSLVRRSVKICQNRVRGCLITSLYVLLLSTSVFFFFLLFSFLFFFGFFSNWNSLTIVRLLHQHQSFLDQIPVLIHAMVVLVQGTLFMYLTEKFTKWSAGWNMSLVVSVLEDGEDGEGIYGSDALSLSALYRRGHERRDLWMMLSFLVFALATKMPCLYSKCSLSSSGNGVLYTGLYVCFFCVGNVLRWLACVVCYHDCKTRFFRKKTDVEQAKPPAS</sequence>
<dbReference type="Gramene" id="ESQ34406">
    <property type="protein sequence ID" value="ESQ34406"/>
    <property type="gene ID" value="EUTSA_v10009999mg"/>
</dbReference>
<name>V4MRK9_EUTSA</name>
<feature type="transmembrane region" description="Helical" evidence="1">
    <location>
        <begin position="104"/>
        <end position="125"/>
    </location>
</feature>
<dbReference type="PANTHER" id="PTHR36714:SF5">
    <property type="entry name" value="TRANSMEMBRANE PROTEIN"/>
    <property type="match status" value="1"/>
</dbReference>
<evidence type="ECO:0008006" key="4">
    <source>
        <dbReference type="Google" id="ProtNLM"/>
    </source>
</evidence>
<feature type="transmembrane region" description="Helical" evidence="1">
    <location>
        <begin position="317"/>
        <end position="342"/>
    </location>
</feature>
<gene>
    <name evidence="2" type="ORF">EUTSA_v10009999mg</name>
</gene>
<dbReference type="EMBL" id="KI517683">
    <property type="protein sequence ID" value="ESQ34406.1"/>
    <property type="molecule type" value="Genomic_DNA"/>
</dbReference>
<keyword evidence="1" id="KW-0472">Membrane</keyword>
<keyword evidence="1" id="KW-1133">Transmembrane helix</keyword>
<organism evidence="2 3">
    <name type="scientific">Eutrema salsugineum</name>
    <name type="common">Saltwater cress</name>
    <name type="synonym">Sisymbrium salsugineum</name>
    <dbReference type="NCBI Taxonomy" id="72664"/>
    <lineage>
        <taxon>Eukaryota</taxon>
        <taxon>Viridiplantae</taxon>
        <taxon>Streptophyta</taxon>
        <taxon>Embryophyta</taxon>
        <taxon>Tracheophyta</taxon>
        <taxon>Spermatophyta</taxon>
        <taxon>Magnoliopsida</taxon>
        <taxon>eudicotyledons</taxon>
        <taxon>Gunneridae</taxon>
        <taxon>Pentapetalae</taxon>
        <taxon>rosids</taxon>
        <taxon>malvids</taxon>
        <taxon>Brassicales</taxon>
        <taxon>Brassicaceae</taxon>
        <taxon>Eutremeae</taxon>
        <taxon>Eutrema</taxon>
    </lineage>
</organism>
<reference evidence="2 3" key="1">
    <citation type="journal article" date="2013" name="Front. Plant Sci.">
        <title>The Reference Genome of the Halophytic Plant Eutrema salsugineum.</title>
        <authorList>
            <person name="Yang R."/>
            <person name="Jarvis D.E."/>
            <person name="Chen H."/>
            <person name="Beilstein M.A."/>
            <person name="Grimwood J."/>
            <person name="Jenkins J."/>
            <person name="Shu S."/>
            <person name="Prochnik S."/>
            <person name="Xin M."/>
            <person name="Ma C."/>
            <person name="Schmutz J."/>
            <person name="Wing R.A."/>
            <person name="Mitchell-Olds T."/>
            <person name="Schumaker K.S."/>
            <person name="Wang X."/>
        </authorList>
    </citation>
    <scope>NUCLEOTIDE SEQUENCE [LARGE SCALE GENOMIC DNA]</scope>
</reference>
<keyword evidence="3" id="KW-1185">Reference proteome</keyword>
<feature type="transmembrane region" description="Helical" evidence="1">
    <location>
        <begin position="21"/>
        <end position="46"/>
    </location>
</feature>
<evidence type="ECO:0000313" key="3">
    <source>
        <dbReference type="Proteomes" id="UP000030689"/>
    </source>
</evidence>
<dbReference type="OMA" id="GFIYMVP"/>
<accession>V4MRK9</accession>
<feature type="transmembrane region" description="Helical" evidence="1">
    <location>
        <begin position="170"/>
        <end position="196"/>
    </location>
</feature>
<protein>
    <recommendedName>
        <fullName evidence="4">Transmembrane protein</fullName>
    </recommendedName>
</protein>
<dbReference type="KEGG" id="eus:EUTSA_v10009999mg"/>
<feature type="transmembrane region" description="Helical" evidence="1">
    <location>
        <begin position="216"/>
        <end position="236"/>
    </location>
</feature>
<keyword evidence="1" id="KW-0812">Transmembrane</keyword>
<evidence type="ECO:0000256" key="1">
    <source>
        <dbReference type="SAM" id="Phobius"/>
    </source>
</evidence>
<dbReference type="Proteomes" id="UP000030689">
    <property type="component" value="Unassembled WGS sequence"/>
</dbReference>